<dbReference type="InterPro" id="IPR012327">
    <property type="entry name" value="MeTrfase_D12"/>
</dbReference>
<dbReference type="PRINTS" id="PR00505">
    <property type="entry name" value="D12N6MTFRASE"/>
</dbReference>
<dbReference type="GO" id="GO:0032259">
    <property type="term" value="P:methylation"/>
    <property type="evidence" value="ECO:0007669"/>
    <property type="project" value="UniProtKB-KW"/>
</dbReference>
<keyword evidence="2" id="KW-0808">Transferase</keyword>
<evidence type="ECO:0000256" key="3">
    <source>
        <dbReference type="ARBA" id="ARBA00022691"/>
    </source>
</evidence>
<dbReference type="GO" id="GO:0043565">
    <property type="term" value="F:sequence-specific DNA binding"/>
    <property type="evidence" value="ECO:0007669"/>
    <property type="project" value="TreeGrafter"/>
</dbReference>
<keyword evidence="3" id="KW-0949">S-adenosyl-L-methionine</keyword>
<dbReference type="InterPro" id="IPR012263">
    <property type="entry name" value="M_m6A_EcoRV"/>
</dbReference>
<sequence length="281" mass="31815">MKTPITYYGGKQKMLGAILPMIPEHNIYVEPFFGGGAVFWAKQPAPVEFINDIDGEVTNFYRVLQTDYPALKREVDSTLHSEHAHREARAIYRSPEGHSPVRRAWAVWTLSHQSFYAILDNTWKCGMTHNVAGQIQGRKASFTADYTRRLEHTSIFSRDALTVIRRADRPETFFYVDPPYFNSDMRNYGGYTEEDFGRLLEVLSEVKGRFMLSSYPSELLTERTATHGWYTVEVEQQRSAGGGRKIEVLTMNYDPSTLTPAPDPTLPSEDSPTGDSSAPTA</sequence>
<comment type="caution">
    <text evidence="6">The sequence shown here is derived from an EMBL/GenBank/DDBJ whole genome shotgun (WGS) entry which is preliminary data.</text>
</comment>
<dbReference type="PANTHER" id="PTHR30481">
    <property type="entry name" value="DNA ADENINE METHYLASE"/>
    <property type="match status" value="1"/>
</dbReference>
<dbReference type="PATRIC" id="fig|1411022.3.peg.985"/>
<gene>
    <name evidence="6" type="ORF">T230_09070</name>
    <name evidence="5" type="ORF">T230_09095</name>
</gene>
<protein>
    <submittedName>
        <fullName evidence="6">Uncharacterized protein</fullName>
    </submittedName>
</protein>
<reference evidence="6 7" key="1">
    <citation type="submission" date="2013-11" db="EMBL/GenBank/DDBJ databases">
        <title>Single cell genomics of uncultured Tannerella BU063 (oral taxon 286).</title>
        <authorList>
            <person name="Beall C.J."/>
            <person name="Campbell A.G."/>
            <person name="Griffen A.L."/>
            <person name="Podar M."/>
            <person name="Leys E.J."/>
        </authorList>
    </citation>
    <scope>NUCLEOTIDE SEQUENCE [LARGE SCALE GENOMIC DNA]</scope>
    <source>
        <strain evidence="6">Cell 1/3</strain>
    </source>
</reference>
<dbReference type="Gene3D" id="3.40.50.150">
    <property type="entry name" value="Vaccinia Virus protein VP39"/>
    <property type="match status" value="2"/>
</dbReference>
<dbReference type="GO" id="GO:0006298">
    <property type="term" value="P:mismatch repair"/>
    <property type="evidence" value="ECO:0007669"/>
    <property type="project" value="TreeGrafter"/>
</dbReference>
<dbReference type="GO" id="GO:1904047">
    <property type="term" value="F:S-adenosyl-L-methionine binding"/>
    <property type="evidence" value="ECO:0007669"/>
    <property type="project" value="TreeGrafter"/>
</dbReference>
<dbReference type="GO" id="GO:0009007">
    <property type="term" value="F:site-specific DNA-methyltransferase (adenine-specific) activity"/>
    <property type="evidence" value="ECO:0007669"/>
    <property type="project" value="UniProtKB-EC"/>
</dbReference>
<evidence type="ECO:0000313" key="7">
    <source>
        <dbReference type="Proteomes" id="UP000034982"/>
    </source>
</evidence>
<dbReference type="Pfam" id="PF02086">
    <property type="entry name" value="MethyltransfD12"/>
    <property type="match status" value="1"/>
</dbReference>
<proteinExistence type="predicted"/>
<evidence type="ECO:0000313" key="5">
    <source>
        <dbReference type="EMBL" id="ETK07060.1"/>
    </source>
</evidence>
<dbReference type="PIRSF" id="PIRSF000398">
    <property type="entry name" value="M_m6A_EcoRV"/>
    <property type="match status" value="1"/>
</dbReference>
<dbReference type="AlphaFoldDB" id="W2CKT9"/>
<name>W2CKT9_9BACT</name>
<dbReference type="EMBL" id="AYYE01001070">
    <property type="protein sequence ID" value="ETK07060.1"/>
    <property type="molecule type" value="Genomic_DNA"/>
</dbReference>
<dbReference type="GO" id="GO:0009307">
    <property type="term" value="P:DNA restriction-modification system"/>
    <property type="evidence" value="ECO:0007669"/>
    <property type="project" value="InterPro"/>
</dbReference>
<feature type="compositionally biased region" description="Polar residues" evidence="4">
    <location>
        <begin position="268"/>
        <end position="281"/>
    </location>
</feature>
<dbReference type="PANTHER" id="PTHR30481:SF4">
    <property type="entry name" value="SITE-SPECIFIC DNA-METHYLTRANSFERASE (ADENINE-SPECIFIC)"/>
    <property type="match status" value="1"/>
</dbReference>
<dbReference type="EMBL" id="AYYE01001069">
    <property type="protein sequence ID" value="ETK07086.1"/>
    <property type="molecule type" value="Genomic_DNA"/>
</dbReference>
<dbReference type="InterPro" id="IPR029063">
    <property type="entry name" value="SAM-dependent_MTases_sf"/>
</dbReference>
<organism evidence="6 7">
    <name type="scientific">Tannerella sp. oral taxon BU063 isolate Cell 1/3</name>
    <dbReference type="NCBI Taxonomy" id="1411022"/>
    <lineage>
        <taxon>Bacteria</taxon>
        <taxon>Pseudomonadati</taxon>
        <taxon>Bacteroidota</taxon>
        <taxon>Bacteroidia</taxon>
        <taxon>Bacteroidales</taxon>
        <taxon>Tannerellaceae</taxon>
        <taxon>Tannerella</taxon>
    </lineage>
</organism>
<evidence type="ECO:0000256" key="4">
    <source>
        <dbReference type="SAM" id="MobiDB-lite"/>
    </source>
</evidence>
<feature type="region of interest" description="Disordered" evidence="4">
    <location>
        <begin position="253"/>
        <end position="281"/>
    </location>
</feature>
<evidence type="ECO:0000256" key="1">
    <source>
        <dbReference type="ARBA" id="ARBA00022603"/>
    </source>
</evidence>
<dbReference type="SUPFAM" id="SSF53335">
    <property type="entry name" value="S-adenosyl-L-methionine-dependent methyltransferases"/>
    <property type="match status" value="1"/>
</dbReference>
<dbReference type="Proteomes" id="UP000034982">
    <property type="component" value="Unassembled WGS sequence"/>
</dbReference>
<evidence type="ECO:0000313" key="6">
    <source>
        <dbReference type="EMBL" id="ETK07086.1"/>
    </source>
</evidence>
<evidence type="ECO:0000256" key="2">
    <source>
        <dbReference type="ARBA" id="ARBA00022679"/>
    </source>
</evidence>
<keyword evidence="1" id="KW-0489">Methyltransferase</keyword>
<accession>W2CKT9</accession>